<dbReference type="EMBL" id="JAJNBZ010000001">
    <property type="protein sequence ID" value="MCE5168172.1"/>
    <property type="molecule type" value="Genomic_DNA"/>
</dbReference>
<evidence type="ECO:0000313" key="2">
    <source>
        <dbReference type="Proteomes" id="UP001199916"/>
    </source>
</evidence>
<name>A0ABS8YDM7_9BACL</name>
<comment type="caution">
    <text evidence="1">The sequence shown here is derived from an EMBL/GenBank/DDBJ whole genome shotgun (WGS) entry which is preliminary data.</text>
</comment>
<evidence type="ECO:0000313" key="1">
    <source>
        <dbReference type="EMBL" id="MCE5168172.1"/>
    </source>
</evidence>
<protein>
    <submittedName>
        <fullName evidence="1">Uncharacterized protein</fullName>
    </submittedName>
</protein>
<reference evidence="1 2" key="1">
    <citation type="submission" date="2021-11" db="EMBL/GenBank/DDBJ databases">
        <title>Draft genome sequence of Paenibacillus profundus YoMME, a new Gram-positive bacteria with exoelectrogenic properties.</title>
        <authorList>
            <person name="Hubenova Y."/>
            <person name="Hubenova E."/>
            <person name="Manasiev Y."/>
            <person name="Peykov S."/>
            <person name="Mitov M."/>
        </authorList>
    </citation>
    <scope>NUCLEOTIDE SEQUENCE [LARGE SCALE GENOMIC DNA]</scope>
    <source>
        <strain evidence="1 2">YoMME</strain>
    </source>
</reference>
<keyword evidence="2" id="KW-1185">Reference proteome</keyword>
<accession>A0ABS8YDM7</accession>
<gene>
    <name evidence="1" type="ORF">LQV63_02400</name>
</gene>
<proteinExistence type="predicted"/>
<sequence>MTLKPGDLPVLAALIVPTGDREVFVNMEIACRCPAQPDGTMIGKR</sequence>
<dbReference type="Proteomes" id="UP001199916">
    <property type="component" value="Unassembled WGS sequence"/>
</dbReference>
<dbReference type="RefSeq" id="WP_157259900.1">
    <property type="nucleotide sequence ID" value="NZ_JAJNBZ010000001.1"/>
</dbReference>
<organism evidence="1 2">
    <name type="scientific">Paenibacillus profundus</name>
    <dbReference type="NCBI Taxonomy" id="1173085"/>
    <lineage>
        <taxon>Bacteria</taxon>
        <taxon>Bacillati</taxon>
        <taxon>Bacillota</taxon>
        <taxon>Bacilli</taxon>
        <taxon>Bacillales</taxon>
        <taxon>Paenibacillaceae</taxon>
        <taxon>Paenibacillus</taxon>
    </lineage>
</organism>